<organism evidence="1 2">
    <name type="scientific">Adineta ricciae</name>
    <name type="common">Rotifer</name>
    <dbReference type="NCBI Taxonomy" id="249248"/>
    <lineage>
        <taxon>Eukaryota</taxon>
        <taxon>Metazoa</taxon>
        <taxon>Spiralia</taxon>
        <taxon>Gnathifera</taxon>
        <taxon>Rotifera</taxon>
        <taxon>Eurotatoria</taxon>
        <taxon>Bdelloidea</taxon>
        <taxon>Adinetida</taxon>
        <taxon>Adinetidae</taxon>
        <taxon>Adineta</taxon>
    </lineage>
</organism>
<gene>
    <name evidence="1" type="ORF">EDS130_LOCUS7032</name>
</gene>
<dbReference type="EMBL" id="CAJNOJ010000021">
    <property type="protein sequence ID" value="CAF0845201.1"/>
    <property type="molecule type" value="Genomic_DNA"/>
</dbReference>
<comment type="caution">
    <text evidence="1">The sequence shown here is derived from an EMBL/GenBank/DDBJ whole genome shotgun (WGS) entry which is preliminary data.</text>
</comment>
<name>A0A813W080_ADIRI</name>
<protein>
    <submittedName>
        <fullName evidence="1">Uncharacterized protein</fullName>
    </submittedName>
</protein>
<sequence length="79" mass="9518">MSSYESSISNQEDLFKENDQQMKTIRRLDIHIKLLWKSQKNLLKTTNQTERDNKKKTIQEFLGYEIICHDAFRKKVTKI</sequence>
<evidence type="ECO:0000313" key="1">
    <source>
        <dbReference type="EMBL" id="CAF0845201.1"/>
    </source>
</evidence>
<proteinExistence type="predicted"/>
<accession>A0A813W080</accession>
<dbReference type="Proteomes" id="UP000663852">
    <property type="component" value="Unassembled WGS sequence"/>
</dbReference>
<dbReference type="AlphaFoldDB" id="A0A813W080"/>
<evidence type="ECO:0000313" key="2">
    <source>
        <dbReference type="Proteomes" id="UP000663852"/>
    </source>
</evidence>
<reference evidence="1" key="1">
    <citation type="submission" date="2021-02" db="EMBL/GenBank/DDBJ databases">
        <authorList>
            <person name="Nowell W R."/>
        </authorList>
    </citation>
    <scope>NUCLEOTIDE SEQUENCE</scope>
</reference>